<organism evidence="1 2">
    <name type="scientific">Arachis hypogaea</name>
    <name type="common">Peanut</name>
    <dbReference type="NCBI Taxonomy" id="3818"/>
    <lineage>
        <taxon>Eukaryota</taxon>
        <taxon>Viridiplantae</taxon>
        <taxon>Streptophyta</taxon>
        <taxon>Embryophyta</taxon>
        <taxon>Tracheophyta</taxon>
        <taxon>Spermatophyta</taxon>
        <taxon>Magnoliopsida</taxon>
        <taxon>eudicotyledons</taxon>
        <taxon>Gunneridae</taxon>
        <taxon>Pentapetalae</taxon>
        <taxon>rosids</taxon>
        <taxon>fabids</taxon>
        <taxon>Fabales</taxon>
        <taxon>Fabaceae</taxon>
        <taxon>Papilionoideae</taxon>
        <taxon>50 kb inversion clade</taxon>
        <taxon>dalbergioids sensu lato</taxon>
        <taxon>Dalbergieae</taxon>
        <taxon>Pterocarpus clade</taxon>
        <taxon>Arachis</taxon>
    </lineage>
</organism>
<comment type="caution">
    <text evidence="1">The sequence shown here is derived from an EMBL/GenBank/DDBJ whole genome shotgun (WGS) entry which is preliminary data.</text>
</comment>
<proteinExistence type="predicted"/>
<dbReference type="EMBL" id="SDMP01000020">
    <property type="protein sequence ID" value="RYQ84812.1"/>
    <property type="molecule type" value="Genomic_DNA"/>
</dbReference>
<sequence>MEMVVEGEARMRATIVVYYDLSLPKRPAGASTSHGGVTETDVWQDLTENDFIYTTNGHDEYVLKGTLLIQPSHTLTSFDDTLSSDVDHADSSSSSTTAVKVYQANACTNATNASTQTDNRNQLDAVSDNNDGISISISCSGSGFGDIRNQKMGCEHQICINL</sequence>
<gene>
    <name evidence="1" type="ORF">Ahy_B10g104290</name>
</gene>
<evidence type="ECO:0000313" key="2">
    <source>
        <dbReference type="Proteomes" id="UP000289738"/>
    </source>
</evidence>
<name>A0A444X561_ARAHY</name>
<keyword evidence="2" id="KW-1185">Reference proteome</keyword>
<protein>
    <submittedName>
        <fullName evidence="1">Uncharacterized protein</fullName>
    </submittedName>
</protein>
<evidence type="ECO:0000313" key="1">
    <source>
        <dbReference type="EMBL" id="RYQ84812.1"/>
    </source>
</evidence>
<reference evidence="1 2" key="1">
    <citation type="submission" date="2019-01" db="EMBL/GenBank/DDBJ databases">
        <title>Sequencing of cultivated peanut Arachis hypogaea provides insights into genome evolution and oil improvement.</title>
        <authorList>
            <person name="Chen X."/>
        </authorList>
    </citation>
    <scope>NUCLEOTIDE SEQUENCE [LARGE SCALE GENOMIC DNA]</scope>
    <source>
        <strain evidence="2">cv. Fuhuasheng</strain>
        <tissue evidence="1">Leaves</tissue>
    </source>
</reference>
<accession>A0A444X561</accession>
<dbReference type="AlphaFoldDB" id="A0A444X561"/>
<dbReference type="Proteomes" id="UP000289738">
    <property type="component" value="Chromosome B10"/>
</dbReference>